<accession>A0A0D6JER8</accession>
<reference evidence="2" key="1">
    <citation type="submission" date="2015-02" db="EMBL/GenBank/DDBJ databases">
        <authorList>
            <person name="Chooi Y.-H."/>
        </authorList>
    </citation>
    <scope>NUCLEOTIDE SEQUENCE [LARGE SCALE GENOMIC DNA]</scope>
    <source>
        <strain evidence="2">strain Y</strain>
    </source>
</reference>
<proteinExistence type="predicted"/>
<protein>
    <submittedName>
        <fullName evidence="1">Uncharacterized protein</fullName>
    </submittedName>
</protein>
<organism evidence="1 2">
    <name type="scientific">Candidatus Filomicrobium marinum</name>
    <dbReference type="NCBI Taxonomy" id="1608628"/>
    <lineage>
        <taxon>Bacteria</taxon>
        <taxon>Pseudomonadati</taxon>
        <taxon>Pseudomonadota</taxon>
        <taxon>Alphaproteobacteria</taxon>
        <taxon>Hyphomicrobiales</taxon>
        <taxon>Hyphomicrobiaceae</taxon>
        <taxon>Filomicrobium</taxon>
    </lineage>
</organism>
<evidence type="ECO:0000313" key="1">
    <source>
        <dbReference type="EMBL" id="CPR18319.1"/>
    </source>
</evidence>
<dbReference type="Proteomes" id="UP000033187">
    <property type="component" value="Chromosome 1"/>
</dbReference>
<dbReference type="KEGG" id="fiy:BN1229_v1_1655"/>
<keyword evidence="2" id="KW-1185">Reference proteome</keyword>
<gene>
    <name evidence="1" type="ORF">YBN1229_v1_1655</name>
</gene>
<sequence>MRSHQRFPPPSIMDSHTLSLLCGAKEYPYALADKRRHNGAAVDHVDIERIDIVDNLRVTVLLRGFFYFEEIGSVPGQRGFTYVAHPIARPCVVHDVSGTGWSGKNDACHEQITT</sequence>
<dbReference type="EMBL" id="LN829119">
    <property type="protein sequence ID" value="CPR18319.1"/>
    <property type="molecule type" value="Genomic_DNA"/>
</dbReference>
<dbReference type="AlphaFoldDB" id="A0A0D6JER8"/>
<evidence type="ECO:0000313" key="2">
    <source>
        <dbReference type="Proteomes" id="UP000033187"/>
    </source>
</evidence>
<name>A0A0D6JER8_9HYPH</name>